<accession>A0A4Q2A5Q8</accession>
<organism evidence="1 2">
    <name type="scientific">Burkholderia stabilis</name>
    <dbReference type="NCBI Taxonomy" id="95485"/>
    <lineage>
        <taxon>Bacteria</taxon>
        <taxon>Pseudomonadati</taxon>
        <taxon>Pseudomonadota</taxon>
        <taxon>Betaproteobacteria</taxon>
        <taxon>Burkholderiales</taxon>
        <taxon>Burkholderiaceae</taxon>
        <taxon>Burkholderia</taxon>
        <taxon>Burkholderia cepacia complex</taxon>
    </lineage>
</organism>
<dbReference type="EMBL" id="QWEX01000004">
    <property type="protein sequence ID" value="RXV64487.1"/>
    <property type="molecule type" value="Genomic_DNA"/>
</dbReference>
<protein>
    <submittedName>
        <fullName evidence="1">Uncharacterized protein</fullName>
    </submittedName>
</protein>
<dbReference type="RefSeq" id="WP_129518583.1">
    <property type="nucleotide sequence ID" value="NZ_QWEX01000004.1"/>
</dbReference>
<evidence type="ECO:0000313" key="1">
    <source>
        <dbReference type="EMBL" id="RXV64487.1"/>
    </source>
</evidence>
<dbReference type="AlphaFoldDB" id="A0A4Q2A5Q8"/>
<comment type="caution">
    <text evidence="1">The sequence shown here is derived from an EMBL/GenBank/DDBJ whole genome shotgun (WGS) entry which is preliminary data.</text>
</comment>
<dbReference type="Proteomes" id="UP000289650">
    <property type="component" value="Unassembled WGS sequence"/>
</dbReference>
<name>A0A4Q2A5Q8_9BURK</name>
<proteinExistence type="predicted"/>
<gene>
    <name evidence="1" type="ORF">D1006_39870</name>
</gene>
<sequence>MPIKPEMRSLCLATWPATRARILARAGNRCEQCHVVNGDDIVRGIDKDAGTFQRLEGDGEVFAADDGRLLGYCKASEYCGCKWTQIVLTIVQLDHVHEHASDDNLKALCQRCGLAHDAEHRRAKAAATRRARKAIGDLFDVAVTGESE</sequence>
<dbReference type="OrthoDB" id="7066992at2"/>
<reference evidence="1 2" key="1">
    <citation type="submission" date="2018-08" db="EMBL/GenBank/DDBJ databases">
        <title>Mountain-cultivated ginseng endophyte, Burkholderia stabilis and its activity against ginseng root rot disease.</title>
        <authorList>
            <person name="Tapan Kumar M."/>
            <person name="Bae H."/>
            <person name="Shanmugam G."/>
            <person name="Jeon J."/>
        </authorList>
    </citation>
    <scope>NUCLEOTIDE SEQUENCE [LARGE SCALE GENOMIC DNA]</scope>
    <source>
        <strain evidence="1 2">EB159</strain>
    </source>
</reference>
<evidence type="ECO:0000313" key="2">
    <source>
        <dbReference type="Proteomes" id="UP000289650"/>
    </source>
</evidence>